<dbReference type="AlphaFoldDB" id="A0A0D2L8N3"/>
<feature type="compositionally biased region" description="Gly residues" evidence="1">
    <location>
        <begin position="100"/>
        <end position="109"/>
    </location>
</feature>
<proteinExistence type="predicted"/>
<feature type="region of interest" description="Disordered" evidence="1">
    <location>
        <begin position="1"/>
        <end position="46"/>
    </location>
</feature>
<feature type="compositionally biased region" description="Low complexity" evidence="1">
    <location>
        <begin position="88"/>
        <end position="99"/>
    </location>
</feature>
<gene>
    <name evidence="2" type="ORF">MNEG_4793</name>
</gene>
<reference evidence="2 3" key="1">
    <citation type="journal article" date="2013" name="BMC Genomics">
        <title>Reconstruction of the lipid metabolism for the microalga Monoraphidium neglectum from its genome sequence reveals characteristics suitable for biofuel production.</title>
        <authorList>
            <person name="Bogen C."/>
            <person name="Al-Dilaimi A."/>
            <person name="Albersmeier A."/>
            <person name="Wichmann J."/>
            <person name="Grundmann M."/>
            <person name="Rupp O."/>
            <person name="Lauersen K.J."/>
            <person name="Blifernez-Klassen O."/>
            <person name="Kalinowski J."/>
            <person name="Goesmann A."/>
            <person name="Mussgnug J.H."/>
            <person name="Kruse O."/>
        </authorList>
    </citation>
    <scope>NUCLEOTIDE SEQUENCE [LARGE SCALE GENOMIC DNA]</scope>
    <source>
        <strain evidence="2 3">SAG 48.87</strain>
    </source>
</reference>
<feature type="compositionally biased region" description="Low complexity" evidence="1">
    <location>
        <begin position="37"/>
        <end position="46"/>
    </location>
</feature>
<protein>
    <submittedName>
        <fullName evidence="2">Uncharacterized protein</fullName>
    </submittedName>
</protein>
<dbReference type="EMBL" id="KK100902">
    <property type="protein sequence ID" value="KIZ03159.1"/>
    <property type="molecule type" value="Genomic_DNA"/>
</dbReference>
<organism evidence="2 3">
    <name type="scientific">Monoraphidium neglectum</name>
    <dbReference type="NCBI Taxonomy" id="145388"/>
    <lineage>
        <taxon>Eukaryota</taxon>
        <taxon>Viridiplantae</taxon>
        <taxon>Chlorophyta</taxon>
        <taxon>core chlorophytes</taxon>
        <taxon>Chlorophyceae</taxon>
        <taxon>CS clade</taxon>
        <taxon>Sphaeropleales</taxon>
        <taxon>Selenastraceae</taxon>
        <taxon>Monoraphidium</taxon>
    </lineage>
</organism>
<evidence type="ECO:0000313" key="3">
    <source>
        <dbReference type="Proteomes" id="UP000054498"/>
    </source>
</evidence>
<keyword evidence="3" id="KW-1185">Reference proteome</keyword>
<feature type="region of interest" description="Disordered" evidence="1">
    <location>
        <begin position="88"/>
        <end position="109"/>
    </location>
</feature>
<evidence type="ECO:0000256" key="1">
    <source>
        <dbReference type="SAM" id="MobiDB-lite"/>
    </source>
</evidence>
<accession>A0A0D2L8N3</accession>
<dbReference type="RefSeq" id="XP_013902178.1">
    <property type="nucleotide sequence ID" value="XM_014046724.1"/>
</dbReference>
<name>A0A0D2L8N3_9CHLO</name>
<dbReference type="GeneID" id="25737670"/>
<dbReference type="Proteomes" id="UP000054498">
    <property type="component" value="Unassembled WGS sequence"/>
</dbReference>
<evidence type="ECO:0000313" key="2">
    <source>
        <dbReference type="EMBL" id="KIZ03159.1"/>
    </source>
</evidence>
<sequence length="109" mass="11012">MAHSKPEVLQDGTVYATRDARDAPQQSSPHLQDYAPRRAAAPGSGRAWAAGLAAGSEGSSCSGGRMAWRRYLRVRRRSCAAFTAAASGKGAAPAAAGGRAPSGGGCALL</sequence>
<dbReference type="KEGG" id="mng:MNEG_4793"/>